<name>A0AB34I8S8_PRYPA</name>
<evidence type="ECO:0000313" key="5">
    <source>
        <dbReference type="Proteomes" id="UP001515480"/>
    </source>
</evidence>
<dbReference type="AlphaFoldDB" id="A0AB34I8S8"/>
<gene>
    <name evidence="4" type="ORF">AB1Y20_016754</name>
</gene>
<feature type="compositionally biased region" description="Pro residues" evidence="2">
    <location>
        <begin position="19"/>
        <end position="28"/>
    </location>
</feature>
<protein>
    <recommendedName>
        <fullName evidence="3">GAF domain-containing protein</fullName>
    </recommendedName>
</protein>
<proteinExistence type="predicted"/>
<sequence length="555" mass="57984">MVARPRSSLTARPSLAYAQPPPRPAAPPPRRDSPPAAPPAPRASATPSPRVLPRASLDAAHDADEAASLREQLALLGAERAAEAARRAAAEAQLAAAAAEAAACRRSAAAALLLLQHKEAELARLRGAEEEGRKAKAKGREEGGEGGRKSVVPRRRSARAAELRQSVVELTNDGEALASHVATSPELAGRLIVRLLALFETSASWRLVSPLPLVDTPLDDPDAEANHEFERMLPLLRSVRWQLPAALECKACRLYLAQPRGIVTADAQGRRLPIDPKARGVVGEVLRHPAPINLPHAAAHAAYDKRADLWDGAEGEAAEAADEAYPLLSLPVLGVGGGVVGVLQLGGRAGGAPFDAADVMVAQLAADLVKSAMHNLLVCAGAAGFGAALLRFCRDLFGTDTAGGVVAQLEQWVRPLLHAASCSVLSMEDEEALGGVEHEEAPPQPAEGEEVDAVASLREKERAEHALLKGVKARIHAGDGAVIIDGSTLEQGDGSHMLFLPLTDPSAKRASAVVKVTRPAGAPPFKLEDARLLLPTLGLGALALSHASKQAWRGA</sequence>
<keyword evidence="1" id="KW-0175">Coiled coil</keyword>
<dbReference type="SMART" id="SM00065">
    <property type="entry name" value="GAF"/>
    <property type="match status" value="1"/>
</dbReference>
<reference evidence="4 5" key="1">
    <citation type="journal article" date="2024" name="Science">
        <title>Giant polyketide synthase enzymes in the biosynthesis of giant marine polyether toxins.</title>
        <authorList>
            <person name="Fallon T.R."/>
            <person name="Shende V.V."/>
            <person name="Wierzbicki I.H."/>
            <person name="Pendleton A.L."/>
            <person name="Watervoot N.F."/>
            <person name="Auber R.P."/>
            <person name="Gonzalez D.J."/>
            <person name="Wisecaver J.H."/>
            <person name="Moore B.S."/>
        </authorList>
    </citation>
    <scope>NUCLEOTIDE SEQUENCE [LARGE SCALE GENOMIC DNA]</scope>
    <source>
        <strain evidence="4 5">12B1</strain>
    </source>
</reference>
<evidence type="ECO:0000256" key="1">
    <source>
        <dbReference type="SAM" id="Coils"/>
    </source>
</evidence>
<organism evidence="4 5">
    <name type="scientific">Prymnesium parvum</name>
    <name type="common">Toxic golden alga</name>
    <dbReference type="NCBI Taxonomy" id="97485"/>
    <lineage>
        <taxon>Eukaryota</taxon>
        <taxon>Haptista</taxon>
        <taxon>Haptophyta</taxon>
        <taxon>Prymnesiophyceae</taxon>
        <taxon>Prymnesiales</taxon>
        <taxon>Prymnesiaceae</taxon>
        <taxon>Prymnesium</taxon>
    </lineage>
</organism>
<dbReference type="SUPFAM" id="SSF55781">
    <property type="entry name" value="GAF domain-like"/>
    <property type="match status" value="1"/>
</dbReference>
<evidence type="ECO:0000259" key="3">
    <source>
        <dbReference type="SMART" id="SM00065"/>
    </source>
</evidence>
<dbReference type="Proteomes" id="UP001515480">
    <property type="component" value="Unassembled WGS sequence"/>
</dbReference>
<accession>A0AB34I8S8</accession>
<dbReference type="InterPro" id="IPR003018">
    <property type="entry name" value="GAF"/>
</dbReference>
<dbReference type="InterPro" id="IPR029016">
    <property type="entry name" value="GAF-like_dom_sf"/>
</dbReference>
<feature type="region of interest" description="Disordered" evidence="2">
    <location>
        <begin position="1"/>
        <end position="64"/>
    </location>
</feature>
<feature type="compositionally biased region" description="Basic and acidic residues" evidence="2">
    <location>
        <begin position="126"/>
        <end position="148"/>
    </location>
</feature>
<dbReference type="Gene3D" id="3.30.450.40">
    <property type="match status" value="1"/>
</dbReference>
<dbReference type="EMBL" id="JBGBPQ010000032">
    <property type="protein sequence ID" value="KAL1495385.1"/>
    <property type="molecule type" value="Genomic_DNA"/>
</dbReference>
<feature type="region of interest" description="Disordered" evidence="2">
    <location>
        <begin position="126"/>
        <end position="158"/>
    </location>
</feature>
<evidence type="ECO:0000256" key="2">
    <source>
        <dbReference type="SAM" id="MobiDB-lite"/>
    </source>
</evidence>
<keyword evidence="5" id="KW-1185">Reference proteome</keyword>
<feature type="domain" description="GAF" evidence="3">
    <location>
        <begin position="231"/>
        <end position="383"/>
    </location>
</feature>
<comment type="caution">
    <text evidence="4">The sequence shown here is derived from an EMBL/GenBank/DDBJ whole genome shotgun (WGS) entry which is preliminary data.</text>
</comment>
<feature type="coiled-coil region" evidence="1">
    <location>
        <begin position="75"/>
        <end position="102"/>
    </location>
</feature>
<evidence type="ECO:0000313" key="4">
    <source>
        <dbReference type="EMBL" id="KAL1495385.1"/>
    </source>
</evidence>